<comment type="caution">
    <text evidence="1">The sequence shown here is derived from an EMBL/GenBank/DDBJ whole genome shotgun (WGS) entry which is preliminary data.</text>
</comment>
<gene>
    <name evidence="1" type="ORF">MRB53_020621</name>
</gene>
<name>A0ACC2L2P3_PERAE</name>
<keyword evidence="2" id="KW-1185">Reference proteome</keyword>
<accession>A0ACC2L2P3</accession>
<dbReference type="Proteomes" id="UP001234297">
    <property type="component" value="Chromosome 6"/>
</dbReference>
<dbReference type="EMBL" id="CM056814">
    <property type="protein sequence ID" value="KAJ8627314.1"/>
    <property type="molecule type" value="Genomic_DNA"/>
</dbReference>
<evidence type="ECO:0000313" key="2">
    <source>
        <dbReference type="Proteomes" id="UP001234297"/>
    </source>
</evidence>
<protein>
    <submittedName>
        <fullName evidence="1">Uncharacterized protein</fullName>
    </submittedName>
</protein>
<evidence type="ECO:0000313" key="1">
    <source>
        <dbReference type="EMBL" id="KAJ8627314.1"/>
    </source>
</evidence>
<organism evidence="1 2">
    <name type="scientific">Persea americana</name>
    <name type="common">Avocado</name>
    <dbReference type="NCBI Taxonomy" id="3435"/>
    <lineage>
        <taxon>Eukaryota</taxon>
        <taxon>Viridiplantae</taxon>
        <taxon>Streptophyta</taxon>
        <taxon>Embryophyta</taxon>
        <taxon>Tracheophyta</taxon>
        <taxon>Spermatophyta</taxon>
        <taxon>Magnoliopsida</taxon>
        <taxon>Magnoliidae</taxon>
        <taxon>Laurales</taxon>
        <taxon>Lauraceae</taxon>
        <taxon>Persea</taxon>
    </lineage>
</organism>
<sequence length="416" mass="45416">MASMPLKQSLTALISIEAYRFSPYLSKATTEEAPVLGPSGTFGVSERLGFGFRCRDIHFSAAPLEFRASDLARAEFAVEDFSDEEKVVGKKARGDGDEGLEISKLGISEEIVSALAKKGITKLFPIQKAVLEPAMQGRDMIGRAKTGTGKTLAFGIPIMDKIIRFNAKHGLGRNPLALVMAPTRELARQVEKEFRESAPTLATICVYGGVPISSQMSTLDYGVDVVVGTPGRIIDLLKRGALNLSEVQFVVLDEADQMLAVGFEEDVEMILEKLPQKRQSMMFSATMPSWIRKLTQKYLKEPLTIDLVGDSDQKLAEGITLYSIASAMYGKPSILGPLITEHAKGGKCIVFTQTKRDADRLAYGMGRSFMCEALHGDISQNQRERTLAGFRDGRFNILVATDVAARGLDIPNVDLV</sequence>
<proteinExistence type="predicted"/>
<reference evidence="1 2" key="1">
    <citation type="journal article" date="2022" name="Hortic Res">
        <title>A haplotype resolved chromosomal level avocado genome allows analysis of novel avocado genes.</title>
        <authorList>
            <person name="Nath O."/>
            <person name="Fletcher S.J."/>
            <person name="Hayward A."/>
            <person name="Shaw L.M."/>
            <person name="Masouleh A.K."/>
            <person name="Furtado A."/>
            <person name="Henry R.J."/>
            <person name="Mitter N."/>
        </authorList>
    </citation>
    <scope>NUCLEOTIDE SEQUENCE [LARGE SCALE GENOMIC DNA]</scope>
    <source>
        <strain evidence="2">cv. Hass</strain>
    </source>
</reference>